<keyword evidence="3" id="KW-0378">Hydrolase</keyword>
<feature type="transmembrane region" description="Helical" evidence="1">
    <location>
        <begin position="223"/>
        <end position="246"/>
    </location>
</feature>
<dbReference type="GO" id="GO:0004175">
    <property type="term" value="F:endopeptidase activity"/>
    <property type="evidence" value="ECO:0007669"/>
    <property type="project" value="UniProtKB-ARBA"/>
</dbReference>
<feature type="transmembrane region" description="Helical" evidence="1">
    <location>
        <begin position="134"/>
        <end position="158"/>
    </location>
</feature>
<feature type="transmembrane region" description="Helical" evidence="1">
    <location>
        <begin position="40"/>
        <end position="64"/>
    </location>
</feature>
<dbReference type="Pfam" id="PF02517">
    <property type="entry name" value="Rce1-like"/>
    <property type="match status" value="1"/>
</dbReference>
<name>A0AAE4CNC7_9ACTN</name>
<keyword evidence="1" id="KW-1133">Transmembrane helix</keyword>
<dbReference type="GO" id="GO:0080120">
    <property type="term" value="P:CAAX-box protein maturation"/>
    <property type="evidence" value="ECO:0007669"/>
    <property type="project" value="UniProtKB-ARBA"/>
</dbReference>
<accession>A0AAE4CNC7</accession>
<keyword evidence="1" id="KW-0812">Transmembrane</keyword>
<evidence type="ECO:0000259" key="2">
    <source>
        <dbReference type="Pfam" id="PF02517"/>
    </source>
</evidence>
<dbReference type="AlphaFoldDB" id="A0AAE4CNC7"/>
<feature type="transmembrane region" description="Helical" evidence="1">
    <location>
        <begin position="96"/>
        <end position="114"/>
    </location>
</feature>
<dbReference type="InterPro" id="IPR003675">
    <property type="entry name" value="Rce1/LyrA-like_dom"/>
</dbReference>
<organism evidence="3 4">
    <name type="scientific">Haloactinomyces albus</name>
    <dbReference type="NCBI Taxonomy" id="1352928"/>
    <lineage>
        <taxon>Bacteria</taxon>
        <taxon>Bacillati</taxon>
        <taxon>Actinomycetota</taxon>
        <taxon>Actinomycetes</taxon>
        <taxon>Actinopolysporales</taxon>
        <taxon>Actinopolysporaceae</taxon>
        <taxon>Haloactinomyces</taxon>
    </lineage>
</organism>
<keyword evidence="1" id="KW-0472">Membrane</keyword>
<protein>
    <submittedName>
        <fullName evidence="3">Membrane protease YdiL (CAAX protease family)</fullName>
    </submittedName>
</protein>
<evidence type="ECO:0000313" key="3">
    <source>
        <dbReference type="EMBL" id="MDR7301902.1"/>
    </source>
</evidence>
<dbReference type="Proteomes" id="UP001180845">
    <property type="component" value="Unassembled WGS sequence"/>
</dbReference>
<proteinExistence type="predicted"/>
<dbReference type="GO" id="GO:0006508">
    <property type="term" value="P:proteolysis"/>
    <property type="evidence" value="ECO:0007669"/>
    <property type="project" value="UniProtKB-KW"/>
</dbReference>
<evidence type="ECO:0000313" key="4">
    <source>
        <dbReference type="Proteomes" id="UP001180845"/>
    </source>
</evidence>
<keyword evidence="3" id="KW-0645">Protease</keyword>
<feature type="domain" description="CAAX prenyl protease 2/Lysostaphin resistance protein A-like" evidence="2">
    <location>
        <begin position="173"/>
        <end position="265"/>
    </location>
</feature>
<comment type="caution">
    <text evidence="3">The sequence shown here is derived from an EMBL/GenBank/DDBJ whole genome shotgun (WGS) entry which is preliminary data.</text>
</comment>
<gene>
    <name evidence="3" type="ORF">JOF55_002083</name>
</gene>
<dbReference type="RefSeq" id="WP_310272978.1">
    <property type="nucleotide sequence ID" value="NZ_JAVDXW010000001.1"/>
</dbReference>
<keyword evidence="4" id="KW-1185">Reference proteome</keyword>
<reference evidence="3" key="1">
    <citation type="submission" date="2023-07" db="EMBL/GenBank/DDBJ databases">
        <title>Sequencing the genomes of 1000 actinobacteria strains.</title>
        <authorList>
            <person name="Klenk H.-P."/>
        </authorList>
    </citation>
    <scope>NUCLEOTIDE SEQUENCE</scope>
    <source>
        <strain evidence="3">DSM 45977</strain>
    </source>
</reference>
<evidence type="ECO:0000256" key="1">
    <source>
        <dbReference type="SAM" id="Phobius"/>
    </source>
</evidence>
<sequence length="281" mass="30189">MSTSSHTRLPPKHPGLRAWLIPARPDEPAKVTDAGERRALIIELVLVFTVTLGLAALQSLLSLIDALLRTTPLAAQTAAINVPQARLGLLDLVQQLAGAARLFAWGALGAYLLWRGGTALARIGLDRSRPLRDIAGGAGLAALIGIPGLGLYLLVHALGLNLTVQPSTLDEAWWRAPMLVLSAFANSVAEEVLIVGYLLTRLRQLGASENRALWLSALLRGSYHLYQGFGGFVGNIAMGLVYGRVWQRTNRLWALIIGHGLIDVVAFVGYALLRGHASWLP</sequence>
<feature type="transmembrane region" description="Helical" evidence="1">
    <location>
        <begin position="252"/>
        <end position="273"/>
    </location>
</feature>
<dbReference type="EMBL" id="JAVDXW010000001">
    <property type="protein sequence ID" value="MDR7301902.1"/>
    <property type="molecule type" value="Genomic_DNA"/>
</dbReference>